<dbReference type="InterPro" id="IPR026816">
    <property type="entry name" value="Flavodoxin_dom"/>
</dbReference>
<evidence type="ECO:0000313" key="3">
    <source>
        <dbReference type="Proteomes" id="UP000290567"/>
    </source>
</evidence>
<comment type="caution">
    <text evidence="2">The sequence shown here is derived from an EMBL/GenBank/DDBJ whole genome shotgun (WGS) entry which is preliminary data.</text>
</comment>
<accession>A0A4P5P880</accession>
<dbReference type="EMBL" id="BJCC01000015">
    <property type="protein sequence ID" value="GCF94187.1"/>
    <property type="molecule type" value="Genomic_DNA"/>
</dbReference>
<dbReference type="Proteomes" id="UP000290567">
    <property type="component" value="Unassembled WGS sequence"/>
</dbReference>
<reference evidence="3" key="1">
    <citation type="submission" date="2019-02" db="EMBL/GenBank/DDBJ databases">
        <title>Draft genome sequence of Enterococcus sp. Gos25-1.</title>
        <authorList>
            <person name="Tanaka N."/>
            <person name="Shiwa Y."/>
            <person name="Fujita N."/>
        </authorList>
    </citation>
    <scope>NUCLEOTIDE SEQUENCE [LARGE SCALE GENOMIC DNA]</scope>
    <source>
        <strain evidence="3">Gos25-1</strain>
    </source>
</reference>
<dbReference type="SUPFAM" id="SSF52218">
    <property type="entry name" value="Flavoproteins"/>
    <property type="match status" value="1"/>
</dbReference>
<dbReference type="GO" id="GO:0070819">
    <property type="term" value="F:menaquinone-dependent protoporphyrinogen oxidase activity"/>
    <property type="evidence" value="ECO:0007669"/>
    <property type="project" value="TreeGrafter"/>
</dbReference>
<name>A0A4P5P880_9ENTE</name>
<dbReference type="Pfam" id="PF12724">
    <property type="entry name" value="Flavodoxin_5"/>
    <property type="match status" value="1"/>
</dbReference>
<organism evidence="2 3">
    <name type="scientific">Enterococcus florum</name>
    <dbReference type="NCBI Taxonomy" id="2480627"/>
    <lineage>
        <taxon>Bacteria</taxon>
        <taxon>Bacillati</taxon>
        <taxon>Bacillota</taxon>
        <taxon>Bacilli</taxon>
        <taxon>Lactobacillales</taxon>
        <taxon>Enterococcaceae</taxon>
        <taxon>Enterococcus</taxon>
    </lineage>
</organism>
<feature type="domain" description="Flavodoxin" evidence="1">
    <location>
        <begin position="4"/>
        <end position="132"/>
    </location>
</feature>
<dbReference type="AlphaFoldDB" id="A0A4P5P880"/>
<dbReference type="InterPro" id="IPR052200">
    <property type="entry name" value="Protoporphyrinogen_IX_DH"/>
</dbReference>
<dbReference type="RefSeq" id="WP_146622623.1">
    <property type="nucleotide sequence ID" value="NZ_BJCC01000015.1"/>
</dbReference>
<evidence type="ECO:0000313" key="2">
    <source>
        <dbReference type="EMBL" id="GCF94187.1"/>
    </source>
</evidence>
<dbReference type="GO" id="GO:0010181">
    <property type="term" value="F:FMN binding"/>
    <property type="evidence" value="ECO:0007669"/>
    <property type="project" value="TreeGrafter"/>
</dbReference>
<gene>
    <name evidence="2" type="ORF">NRIC_20780</name>
</gene>
<dbReference type="GO" id="GO:0006783">
    <property type="term" value="P:heme biosynthetic process"/>
    <property type="evidence" value="ECO:0007669"/>
    <property type="project" value="TreeGrafter"/>
</dbReference>
<evidence type="ECO:0000259" key="1">
    <source>
        <dbReference type="Pfam" id="PF12724"/>
    </source>
</evidence>
<dbReference type="PANTHER" id="PTHR38030">
    <property type="entry name" value="PROTOPORPHYRINOGEN IX DEHYDROGENASE [MENAQUINONE]"/>
    <property type="match status" value="1"/>
</dbReference>
<protein>
    <recommendedName>
        <fullName evidence="1">Flavodoxin domain-containing protein</fullName>
    </recommendedName>
</protein>
<sequence>MNDLVIYASKRGSTKEYAEAFARTQGFPILDYQELKQLDEVDRVFYFGSVYAGKLTGIEAVSKQLSPETEVAVISVGLTSGKDTEKLAEIQIGIQKEIPQAQMVHLRGRLSKEQLSFPEKMLLKILNKASNKGAETELNKAINEVMQAGKADFVQLDQVQMIQL</sequence>
<dbReference type="PANTHER" id="PTHR38030:SF2">
    <property type="entry name" value="PROTOPORPHYRINOGEN IX DEHYDROGENASE [QUINONE]"/>
    <property type="match status" value="1"/>
</dbReference>
<keyword evidence="3" id="KW-1185">Reference proteome</keyword>
<dbReference type="OrthoDB" id="2146857at2"/>
<dbReference type="InterPro" id="IPR029039">
    <property type="entry name" value="Flavoprotein-like_sf"/>
</dbReference>
<proteinExistence type="predicted"/>